<dbReference type="SUPFAM" id="SSF53850">
    <property type="entry name" value="Periplasmic binding protein-like II"/>
    <property type="match status" value="1"/>
</dbReference>
<proteinExistence type="predicted"/>
<evidence type="ECO:0000256" key="1">
    <source>
        <dbReference type="ARBA" id="ARBA00022729"/>
    </source>
</evidence>
<accession>A0A2K9NAZ3</accession>
<dbReference type="AlphaFoldDB" id="A0A2K9NAZ3"/>
<feature type="domain" description="Solute-binding protein family 3/N-terminal" evidence="2">
    <location>
        <begin position="70"/>
        <end position="150"/>
    </location>
</feature>
<dbReference type="Gene3D" id="3.40.190.10">
    <property type="entry name" value="Periplasmic binding protein-like II"/>
    <property type="match status" value="2"/>
</dbReference>
<dbReference type="Pfam" id="PF00497">
    <property type="entry name" value="SBP_bac_3"/>
    <property type="match status" value="1"/>
</dbReference>
<dbReference type="PANTHER" id="PTHR35936">
    <property type="entry name" value="MEMBRANE-BOUND LYTIC MUREIN TRANSGLYCOSYLASE F"/>
    <property type="match status" value="1"/>
</dbReference>
<reference evidence="3 4" key="1">
    <citation type="submission" date="2017-12" db="EMBL/GenBank/DDBJ databases">
        <title>Genomes of bacteria within cyanobacterial aggregates.</title>
        <authorList>
            <person name="Cai H."/>
        </authorList>
    </citation>
    <scope>NUCLEOTIDE SEQUENCE [LARGE SCALE GENOMIC DNA]</scope>
    <source>
        <strain evidence="3 4">TH16</strain>
    </source>
</reference>
<dbReference type="KEGG" id="ncb:C0V82_08815"/>
<dbReference type="EMBL" id="CP025611">
    <property type="protein sequence ID" value="AUN30320.1"/>
    <property type="molecule type" value="Genomic_DNA"/>
</dbReference>
<dbReference type="PANTHER" id="PTHR35936:SF25">
    <property type="entry name" value="ABC TRANSPORTER SUBSTRATE-BINDING PROTEIN"/>
    <property type="match status" value="1"/>
</dbReference>
<evidence type="ECO:0000259" key="2">
    <source>
        <dbReference type="Pfam" id="PF00497"/>
    </source>
</evidence>
<keyword evidence="4" id="KW-1185">Reference proteome</keyword>
<gene>
    <name evidence="3" type="ORF">C0V82_08815</name>
</gene>
<name>A0A2K9NAZ3_9PROT</name>
<evidence type="ECO:0000313" key="4">
    <source>
        <dbReference type="Proteomes" id="UP000234752"/>
    </source>
</evidence>
<dbReference type="InterPro" id="IPR001638">
    <property type="entry name" value="Solute-binding_3/MltF_N"/>
</dbReference>
<dbReference type="Proteomes" id="UP000234752">
    <property type="component" value="Chromosome eg_1"/>
</dbReference>
<evidence type="ECO:0000313" key="3">
    <source>
        <dbReference type="EMBL" id="AUN30320.1"/>
    </source>
</evidence>
<keyword evidence="1" id="KW-0732">Signal</keyword>
<protein>
    <recommendedName>
        <fullName evidence="2">Solute-binding protein family 3/N-terminal domain-containing protein</fullName>
    </recommendedName>
</protein>
<organism evidence="3 4">
    <name type="scientific">Niveispirillum cyanobacteriorum</name>
    <dbReference type="NCBI Taxonomy" id="1612173"/>
    <lineage>
        <taxon>Bacteria</taxon>
        <taxon>Pseudomonadati</taxon>
        <taxon>Pseudomonadota</taxon>
        <taxon>Alphaproteobacteria</taxon>
        <taxon>Rhodospirillales</taxon>
        <taxon>Azospirillaceae</taxon>
        <taxon>Niveispirillum</taxon>
    </lineage>
</organism>
<sequence>MKGHRLVYTPNGPLPQAGVVTGHCGRLWRHLQAALVALPLLLPAPDAGARAADDPASRAATVTLVCGPLPFVSDGTGCERGIGAELARAACDRARLTCTFQQFPWPRAQKEVEMRQADILIGPFRTPEREAWMEFSREHFYVDQMWLFRAVPDHGPIPGADGLSHVGVPLGWAVGGDLASRTGVTLEIVCTVDIGLNLITAGRLDAVAAHARAVARYLNEHPGVRFLPVGQPLSVQRSYMGFSRTFAGSLERRLFETAYESLLADKLYADILARNKPFPDMRTEVATRGHQFTNEP</sequence>